<protein>
    <submittedName>
        <fullName evidence="2">Uncharacterized protein</fullName>
    </submittedName>
</protein>
<accession>A0A1V9ADA8</accession>
<dbReference type="Proteomes" id="UP000192591">
    <property type="component" value="Unassembled WGS sequence"/>
</dbReference>
<evidence type="ECO:0000313" key="2">
    <source>
        <dbReference type="EMBL" id="OQO95036.1"/>
    </source>
</evidence>
<organism evidence="2 3">
    <name type="scientific">Saccharomonospora piscinae</name>
    <dbReference type="NCBI Taxonomy" id="687388"/>
    <lineage>
        <taxon>Bacteria</taxon>
        <taxon>Bacillati</taxon>
        <taxon>Actinomycetota</taxon>
        <taxon>Actinomycetes</taxon>
        <taxon>Pseudonocardiales</taxon>
        <taxon>Pseudonocardiaceae</taxon>
        <taxon>Saccharomonospora</taxon>
    </lineage>
</organism>
<dbReference type="AlphaFoldDB" id="A0A1V9ADA8"/>
<reference evidence="2 3" key="1">
    <citation type="submission" date="2017-02" db="EMBL/GenBank/DDBJ databases">
        <title>Draft genome of Saccharomonospora sp. 154.</title>
        <authorList>
            <person name="Alonso-Carmona G.S."/>
            <person name="De La Haba R."/>
            <person name="Vera-Gargallo B."/>
            <person name="Sandoval-Trujillo A.H."/>
            <person name="Ramirez-Duran N."/>
            <person name="Ventosa A."/>
        </authorList>
    </citation>
    <scope>NUCLEOTIDE SEQUENCE [LARGE SCALE GENOMIC DNA]</scope>
    <source>
        <strain evidence="2 3">LRS4.154</strain>
    </source>
</reference>
<keyword evidence="1" id="KW-1133">Transmembrane helix</keyword>
<dbReference type="STRING" id="1962155.B1813_02975"/>
<proteinExistence type="predicted"/>
<sequence length="154" mass="15990">MALALGFGVVSGVVAAARQGWWGLLAAALTAGAVYGTVVVTSVVLGTGANATETAPSVGAQELYQRCLLALRELPVADPGVRAGAGDVLLLVNEVDGTGRASEVDQVVGDLRVVVEQLERMRSESSDAELLRKLHVLAQSLENSISDARRRIAL</sequence>
<keyword evidence="1" id="KW-0812">Transmembrane</keyword>
<comment type="caution">
    <text evidence="2">The sequence shown here is derived from an EMBL/GenBank/DDBJ whole genome shotgun (WGS) entry which is preliminary data.</text>
</comment>
<name>A0A1V9ADA8_SACPI</name>
<gene>
    <name evidence="2" type="ORF">B1813_02975</name>
</gene>
<dbReference type="RefSeq" id="WP_081190428.1">
    <property type="nucleotide sequence ID" value="NZ_MWIH01000002.1"/>
</dbReference>
<evidence type="ECO:0000256" key="1">
    <source>
        <dbReference type="SAM" id="Phobius"/>
    </source>
</evidence>
<dbReference type="EMBL" id="MWIH01000002">
    <property type="protein sequence ID" value="OQO95036.1"/>
    <property type="molecule type" value="Genomic_DNA"/>
</dbReference>
<keyword evidence="3" id="KW-1185">Reference proteome</keyword>
<evidence type="ECO:0000313" key="3">
    <source>
        <dbReference type="Proteomes" id="UP000192591"/>
    </source>
</evidence>
<keyword evidence="1" id="KW-0472">Membrane</keyword>
<feature type="transmembrane region" description="Helical" evidence="1">
    <location>
        <begin position="25"/>
        <end position="45"/>
    </location>
</feature>